<organism evidence="1 2">
    <name type="scientific">Paenibacillus popilliae ATCC 14706</name>
    <dbReference type="NCBI Taxonomy" id="1212764"/>
    <lineage>
        <taxon>Bacteria</taxon>
        <taxon>Bacillati</taxon>
        <taxon>Bacillota</taxon>
        <taxon>Bacilli</taxon>
        <taxon>Bacillales</taxon>
        <taxon>Paenibacillaceae</taxon>
        <taxon>Paenibacillus</taxon>
    </lineage>
</organism>
<reference evidence="1 2" key="1">
    <citation type="submission" date="2012-10" db="EMBL/GenBank/DDBJ databases">
        <title>Draft Genome Sequence of Paenibacillus popilliae ATCC 14706T.</title>
        <authorList>
            <person name="Iiyama K."/>
            <person name="Mori K."/>
            <person name="Mon H."/>
            <person name="Chieda Y."/>
            <person name="Lee J.M."/>
            <person name="Kusakabe T."/>
            <person name="Tashiro K."/>
            <person name="Asano S."/>
            <person name="Yasunaga-Aoki C."/>
            <person name="Shimizu S."/>
        </authorList>
    </citation>
    <scope>NUCLEOTIDE SEQUENCE [LARGE SCALE GENOMIC DNA]</scope>
    <source>
        <strain evidence="1 2">ATCC 14706</strain>
    </source>
</reference>
<evidence type="ECO:0000313" key="2">
    <source>
        <dbReference type="Proteomes" id="UP000029453"/>
    </source>
</evidence>
<keyword evidence="2" id="KW-1185">Reference proteome</keyword>
<gene>
    <name evidence="1" type="ORF">PPOP_3592</name>
</gene>
<sequence>TEFDDMVINGDLNSRYAYGGAFLAELIPLGKLGKLTGKGPSELRHKLDLQMFAEGTGKYASNAAQYQKLKDSLAREEIQSVIKTTDHGAERLMVRGFTPSEISDLKLSPSKVMTQSDGAGVYIKEISAGKFNVIVESENGVVTALKNISENSLNRLSKNYEWK</sequence>
<dbReference type="EMBL" id="BALG01000369">
    <property type="protein sequence ID" value="GAC44189.1"/>
    <property type="molecule type" value="Genomic_DNA"/>
</dbReference>
<dbReference type="OrthoDB" id="2186822at2"/>
<evidence type="ECO:0000313" key="1">
    <source>
        <dbReference type="EMBL" id="GAC44189.1"/>
    </source>
</evidence>
<dbReference type="AlphaFoldDB" id="M9M515"/>
<comment type="caution">
    <text evidence="1">The sequence shown here is derived from an EMBL/GenBank/DDBJ whole genome shotgun (WGS) entry which is preliminary data.</text>
</comment>
<dbReference type="Proteomes" id="UP000029453">
    <property type="component" value="Unassembled WGS sequence"/>
</dbReference>
<name>M9M515_PAEPP</name>
<dbReference type="RefSeq" id="WP_006287980.1">
    <property type="nucleotide sequence ID" value="NZ_BALG01000369.1"/>
</dbReference>
<proteinExistence type="predicted"/>
<accession>M9M515</accession>
<feature type="non-terminal residue" evidence="1">
    <location>
        <position position="1"/>
    </location>
</feature>
<protein>
    <submittedName>
        <fullName evidence="1">Mismatch repair ATPase</fullName>
    </submittedName>
</protein>